<evidence type="ECO:0000259" key="2">
    <source>
        <dbReference type="Pfam" id="PF08794"/>
    </source>
</evidence>
<dbReference type="AlphaFoldDB" id="A0A1C3HP27"/>
<dbReference type="EMBL" id="FKLO01000050">
    <property type="protein sequence ID" value="SAY96237.1"/>
    <property type="molecule type" value="Genomic_DNA"/>
</dbReference>
<feature type="compositionally biased region" description="Polar residues" evidence="1">
    <location>
        <begin position="51"/>
        <end position="61"/>
    </location>
</feature>
<dbReference type="InterPro" id="IPR011250">
    <property type="entry name" value="OMP/PagP_B-barrel"/>
</dbReference>
<dbReference type="InterPro" id="IPR014902">
    <property type="entry name" value="FHBP-like_C"/>
</dbReference>
<protein>
    <recommendedName>
        <fullName evidence="2">Factor H binding protein-like C-terminal domain-containing protein</fullName>
    </recommendedName>
</protein>
<sequence length="284" mass="30074">MQQNRLIALITALALSACGGNDVSLSLSGPGININTQHYGSRSPNRPGFTPNPNSQNNNRATPPAANWRRLNGMVATTARTDGDNIQRYFPDTSGCRDCAAIPSADRSSPYYLNGGNGTYRDTTPGGGQILYRNLSYASFGSYHAPGDRYRHFHVLQPTPYAAVPTSGSAHYAGAVIYRDAEDGRIALDVDFASRAVGGSVSGLSAVGGQPLDISANLAGNSISGNLHYRERSQENLVPYSGGILDATLSGPRAEHIIGQFSLPAAKAVRQYPENTAVFGADKQ</sequence>
<evidence type="ECO:0000256" key="1">
    <source>
        <dbReference type="SAM" id="MobiDB-lite"/>
    </source>
</evidence>
<dbReference type="PROSITE" id="PS51257">
    <property type="entry name" value="PROKAR_LIPOPROTEIN"/>
    <property type="match status" value="1"/>
</dbReference>
<dbReference type="Pfam" id="PF08794">
    <property type="entry name" value="FHBP_C"/>
    <property type="match status" value="1"/>
</dbReference>
<evidence type="ECO:0000313" key="3">
    <source>
        <dbReference type="EMBL" id="SAY96237.1"/>
    </source>
</evidence>
<gene>
    <name evidence="3" type="ORF">CHUV0807_1491</name>
</gene>
<dbReference type="SUPFAM" id="SSF56925">
    <property type="entry name" value="OMPA-like"/>
    <property type="match status" value="1"/>
</dbReference>
<proteinExistence type="predicted"/>
<organism evidence="3 4">
    <name type="scientific">Cardiobacterium hominis</name>
    <dbReference type="NCBI Taxonomy" id="2718"/>
    <lineage>
        <taxon>Bacteria</taxon>
        <taxon>Pseudomonadati</taxon>
        <taxon>Pseudomonadota</taxon>
        <taxon>Gammaproteobacteria</taxon>
        <taxon>Cardiobacteriales</taxon>
        <taxon>Cardiobacteriaceae</taxon>
        <taxon>Cardiobacterium</taxon>
    </lineage>
</organism>
<feature type="domain" description="Factor H binding protein-like C-terminal" evidence="2">
    <location>
        <begin position="163"/>
        <end position="260"/>
    </location>
</feature>
<dbReference type="Proteomes" id="UP000190837">
    <property type="component" value="Unassembled WGS sequence"/>
</dbReference>
<feature type="region of interest" description="Disordered" evidence="1">
    <location>
        <begin position="36"/>
        <end position="64"/>
    </location>
</feature>
<name>A0A1C3HP27_9GAMM</name>
<dbReference type="RefSeq" id="WP_048714060.1">
    <property type="nucleotide sequence ID" value="NZ_CALFOW010000162.1"/>
</dbReference>
<accession>A0A1C3HP27</accession>
<evidence type="ECO:0000313" key="4">
    <source>
        <dbReference type="Proteomes" id="UP000190837"/>
    </source>
</evidence>
<dbReference type="Gene3D" id="2.40.160.90">
    <property type="match status" value="1"/>
</dbReference>
<reference evidence="4" key="1">
    <citation type="submission" date="2016-04" db="EMBL/GenBank/DDBJ databases">
        <authorList>
            <person name="Tagini F."/>
        </authorList>
    </citation>
    <scope>NUCLEOTIDE SEQUENCE [LARGE SCALE GENOMIC DNA]</scope>
    <source>
        <strain evidence="4">CHUV0807</strain>
    </source>
</reference>